<dbReference type="FunFam" id="3.90.1480.20:FF:000008">
    <property type="entry name" value="ST6 N-acetylgalactosaminide alpha-2,6-sialyltransferase 3"/>
    <property type="match status" value="1"/>
</dbReference>
<keyword evidence="10 20" id="KW-1133">Transmembrane helix</keyword>
<dbReference type="GO" id="GO:0047290">
    <property type="term" value="F:alpha-N-acetylneuraminyl-2,3-beta-galactosyl-1,3-N-acetyl-galactosaminide 6-alpha-sialyltransferase activity"/>
    <property type="evidence" value="ECO:0007669"/>
    <property type="project" value="UniProtKB-EC"/>
</dbReference>
<accession>H2LDT9</accession>
<dbReference type="eggNOG" id="KOG2692">
    <property type="taxonomic scope" value="Eukaryota"/>
</dbReference>
<evidence type="ECO:0000256" key="3">
    <source>
        <dbReference type="ARBA" id="ARBA00004934"/>
    </source>
</evidence>
<evidence type="ECO:0000313" key="21">
    <source>
        <dbReference type="Ensembl" id="ENSORLP00000004103.2"/>
    </source>
</evidence>
<proteinExistence type="inferred from homology"/>
<keyword evidence="6" id="KW-0808">Transferase</keyword>
<evidence type="ECO:0000256" key="9">
    <source>
        <dbReference type="ARBA" id="ARBA00022981"/>
    </source>
</evidence>
<reference evidence="21 22" key="1">
    <citation type="journal article" date="2007" name="Nature">
        <title>The medaka draft genome and insights into vertebrate genome evolution.</title>
        <authorList>
            <person name="Kasahara M."/>
            <person name="Naruse K."/>
            <person name="Sasaki S."/>
            <person name="Nakatani Y."/>
            <person name="Qu W."/>
            <person name="Ahsan B."/>
            <person name="Yamada T."/>
            <person name="Nagayasu Y."/>
            <person name="Doi K."/>
            <person name="Kasai Y."/>
            <person name="Jindo T."/>
            <person name="Kobayashi D."/>
            <person name="Shimada A."/>
            <person name="Toyoda A."/>
            <person name="Kuroki Y."/>
            <person name="Fujiyama A."/>
            <person name="Sasaki T."/>
            <person name="Shimizu A."/>
            <person name="Asakawa S."/>
            <person name="Shimizu N."/>
            <person name="Hashimoto S."/>
            <person name="Yang J."/>
            <person name="Lee Y."/>
            <person name="Matsushima K."/>
            <person name="Sugano S."/>
            <person name="Sakaizumi M."/>
            <person name="Narita T."/>
            <person name="Ohishi K."/>
            <person name="Haga S."/>
            <person name="Ohta F."/>
            <person name="Nomoto H."/>
            <person name="Nogata K."/>
            <person name="Morishita T."/>
            <person name="Endo T."/>
            <person name="Shin-I T."/>
            <person name="Takeda H."/>
            <person name="Morishita S."/>
            <person name="Kohara Y."/>
        </authorList>
    </citation>
    <scope>NUCLEOTIDE SEQUENCE [LARGE SCALE GENOMIC DNA]</scope>
    <source>
        <strain evidence="21 22">Hd-rR</strain>
    </source>
</reference>
<evidence type="ECO:0000256" key="5">
    <source>
        <dbReference type="ARBA" id="ARBA00022676"/>
    </source>
</evidence>
<keyword evidence="14" id="KW-1015">Disulfide bond</keyword>
<gene>
    <name evidence="21" type="primary">ST6GALNAC3</name>
    <name evidence="21" type="synonym">st6galnac3</name>
</gene>
<keyword evidence="15" id="KW-0325">Glycoprotein</keyword>
<evidence type="ECO:0000256" key="8">
    <source>
        <dbReference type="ARBA" id="ARBA00022968"/>
    </source>
</evidence>
<keyword evidence="13 20" id="KW-0472">Membrane</keyword>
<evidence type="ECO:0000256" key="19">
    <source>
        <dbReference type="ARBA" id="ARBA00066955"/>
    </source>
</evidence>
<keyword evidence="7 20" id="KW-0812">Transmembrane</keyword>
<comment type="catalytic activity">
    <reaction evidence="17">
        <text>3-O-[alpha-Neu5Ac-(2-&gt;3)-beta-D-Gal-(1-&gt;3)-alpha-D-GalNAc]-L-Thr-[protein] + CMP-N-acetyl-beta-neuraminate = a 3-O-{alpha-Neu5Ac-(2-&gt;3)-beta-D-Gal-(1-&gt;3)-[alpha-Neu5Ac-(2-&gt;6)]-alpha-D-GalNAc}-L-threonyl-[protein] + CMP + H(+)</text>
        <dbReference type="Rhea" id="RHEA:65284"/>
        <dbReference type="Rhea" id="RHEA-COMP:16762"/>
        <dbReference type="Rhea" id="RHEA-COMP:16763"/>
        <dbReference type="ChEBI" id="CHEBI:15378"/>
        <dbReference type="ChEBI" id="CHEBI:57812"/>
        <dbReference type="ChEBI" id="CHEBI:60377"/>
        <dbReference type="ChEBI" id="CHEBI:156396"/>
        <dbReference type="ChEBI" id="CHEBI:156398"/>
    </reaction>
    <physiologicalReaction direction="left-to-right" evidence="17">
        <dbReference type="Rhea" id="RHEA:65285"/>
    </physiologicalReaction>
</comment>
<evidence type="ECO:0000256" key="11">
    <source>
        <dbReference type="ARBA" id="ARBA00023034"/>
    </source>
</evidence>
<dbReference type="GeneTree" id="ENSGT00940000159735"/>
<dbReference type="InterPro" id="IPR001675">
    <property type="entry name" value="Glyco_trans_29"/>
</dbReference>
<reference evidence="21" key="2">
    <citation type="submission" date="2025-08" db="UniProtKB">
        <authorList>
            <consortium name="Ensembl"/>
        </authorList>
    </citation>
    <scope>IDENTIFICATION</scope>
    <source>
        <strain evidence="21">Hd-rR</strain>
    </source>
</reference>
<dbReference type="PANTHER" id="PTHR45906:SF2">
    <property type="entry name" value="ALPHA-N-ACETYLGALACTOSAMINIDE ALPHA-2,6-SIALYLTRANSFERASE 3"/>
    <property type="match status" value="1"/>
</dbReference>
<evidence type="ECO:0000256" key="18">
    <source>
        <dbReference type="ARBA" id="ARBA00053014"/>
    </source>
</evidence>
<keyword evidence="12" id="KW-0443">Lipid metabolism</keyword>
<evidence type="ECO:0000256" key="13">
    <source>
        <dbReference type="ARBA" id="ARBA00023136"/>
    </source>
</evidence>
<keyword evidence="22" id="KW-1185">Reference proteome</keyword>
<name>H2LDT9_ORYLA</name>
<dbReference type="Pfam" id="PF00777">
    <property type="entry name" value="Glyco_transf_29"/>
    <property type="match status" value="1"/>
</dbReference>
<dbReference type="AlphaFoldDB" id="H2LDT9"/>
<reference evidence="21" key="3">
    <citation type="submission" date="2025-09" db="UniProtKB">
        <authorList>
            <consortium name="Ensembl"/>
        </authorList>
    </citation>
    <scope>IDENTIFICATION</scope>
    <source>
        <strain evidence="21">Hd-rR</strain>
    </source>
</reference>
<dbReference type="Gene3D" id="3.90.1480.20">
    <property type="entry name" value="Glycosyl transferase family 29"/>
    <property type="match status" value="1"/>
</dbReference>
<dbReference type="InParanoid" id="H2LDT9"/>
<comment type="catalytic activity">
    <reaction evidence="16">
        <text>a ganglioside GM1b (d18:1(4E)) + CMP-N-acetyl-beta-neuraminate = a ganglioside GD1alpha (d18:1(4E)) + CMP + H(+)</text>
        <dbReference type="Rhea" id="RHEA:41968"/>
        <dbReference type="ChEBI" id="CHEBI:15378"/>
        <dbReference type="ChEBI" id="CHEBI:57812"/>
        <dbReference type="ChEBI" id="CHEBI:60377"/>
        <dbReference type="ChEBI" id="CHEBI:78568"/>
        <dbReference type="ChEBI" id="CHEBI:78569"/>
    </reaction>
    <physiologicalReaction direction="left-to-right" evidence="16">
        <dbReference type="Rhea" id="RHEA:41969"/>
    </physiologicalReaction>
</comment>
<evidence type="ECO:0000256" key="1">
    <source>
        <dbReference type="ARBA" id="ARBA00004323"/>
    </source>
</evidence>
<dbReference type="STRING" id="8090.ENSORLP00000004103"/>
<comment type="pathway">
    <text evidence="3">Glycolipid biosynthesis.</text>
</comment>
<protein>
    <recommendedName>
        <fullName evidence="19">alpha-N-acetylneuraminyl-2,3-beta-galactosyl-1,3-N-acetylgalactosaminide6-alpha-sialyltransferase</fullName>
        <ecNumber evidence="19">2.4.3.7</ecNumber>
    </recommendedName>
</protein>
<evidence type="ECO:0000256" key="14">
    <source>
        <dbReference type="ARBA" id="ARBA00023157"/>
    </source>
</evidence>
<dbReference type="Bgee" id="ENSORLG00000003298">
    <property type="expression patterns" value="Expressed in animal zygote and 11 other cell types or tissues"/>
</dbReference>
<organism evidence="21 22">
    <name type="scientific">Oryzias latipes</name>
    <name type="common">Japanese rice fish</name>
    <name type="synonym">Japanese killifish</name>
    <dbReference type="NCBI Taxonomy" id="8090"/>
    <lineage>
        <taxon>Eukaryota</taxon>
        <taxon>Metazoa</taxon>
        <taxon>Chordata</taxon>
        <taxon>Craniata</taxon>
        <taxon>Vertebrata</taxon>
        <taxon>Euteleostomi</taxon>
        <taxon>Actinopterygii</taxon>
        <taxon>Neopterygii</taxon>
        <taxon>Teleostei</taxon>
        <taxon>Neoteleostei</taxon>
        <taxon>Acanthomorphata</taxon>
        <taxon>Ovalentaria</taxon>
        <taxon>Atherinomorphae</taxon>
        <taxon>Beloniformes</taxon>
        <taxon>Adrianichthyidae</taxon>
        <taxon>Oryziinae</taxon>
        <taxon>Oryzias</taxon>
    </lineage>
</organism>
<evidence type="ECO:0000256" key="12">
    <source>
        <dbReference type="ARBA" id="ARBA00023098"/>
    </source>
</evidence>
<evidence type="ECO:0000256" key="6">
    <source>
        <dbReference type="ARBA" id="ARBA00022679"/>
    </source>
</evidence>
<evidence type="ECO:0000256" key="2">
    <source>
        <dbReference type="ARBA" id="ARBA00004922"/>
    </source>
</evidence>
<feature type="transmembrane region" description="Helical" evidence="20">
    <location>
        <begin position="49"/>
        <end position="67"/>
    </location>
</feature>
<evidence type="ECO:0000256" key="7">
    <source>
        <dbReference type="ARBA" id="ARBA00022692"/>
    </source>
</evidence>
<evidence type="ECO:0000256" key="10">
    <source>
        <dbReference type="ARBA" id="ARBA00022989"/>
    </source>
</evidence>
<sequence>MHCSKRRNYLTWLWKTVFHQLCKCVYFWCPCHENCVRIKHRLSPSQRKSFIATSLVVAVTLLVVVVTNSEKSNFLQLPVFGQTFNSDWMFSKQTYKVFKPHQGYTSIPKEEPLELHCDLCTIVSSSGQMLGQGAGPQIDRSPCVFRTNNAPTAGFEMDVGRRTTVRVVSHTSVPLLLQKPQYFFGQENETTYVVWGPLRNMRKDGKGIVYNMLQQASEKYPRARIYITTDERMNYCDTVFKKETGKDRVQSGSYLSTGWFTLILAMDMCKEIHIYGMINDTYCKLESKRTVPYHYYEAGSRDECAEYLLHENAPHGGHRFITEKAVFAKWAKTHPIKFFKPSWQLS</sequence>
<comment type="subcellular location">
    <subcellularLocation>
        <location evidence="1">Golgi apparatus membrane</location>
        <topology evidence="1">Single-pass type II membrane protein</topology>
    </subcellularLocation>
</comment>
<evidence type="ECO:0000256" key="17">
    <source>
        <dbReference type="ARBA" id="ARBA00050681"/>
    </source>
</evidence>
<evidence type="ECO:0000256" key="4">
    <source>
        <dbReference type="ARBA" id="ARBA00006003"/>
    </source>
</evidence>
<dbReference type="GO" id="GO:0006629">
    <property type="term" value="P:lipid metabolic process"/>
    <property type="evidence" value="ECO:0007669"/>
    <property type="project" value="UniProtKB-KW"/>
</dbReference>
<keyword evidence="9" id="KW-0730">Sialic acid</keyword>
<comment type="similarity">
    <text evidence="4">Belongs to the glycosyltransferase 29 family.</text>
</comment>
<evidence type="ECO:0000256" key="16">
    <source>
        <dbReference type="ARBA" id="ARBA00043744"/>
    </source>
</evidence>
<comment type="pathway">
    <text evidence="2">Protein modification; protein glycosylation.</text>
</comment>
<dbReference type="GO" id="GO:0000139">
    <property type="term" value="C:Golgi membrane"/>
    <property type="evidence" value="ECO:0007669"/>
    <property type="project" value="UniProtKB-SubCell"/>
</dbReference>
<keyword evidence="11" id="KW-0333">Golgi apparatus</keyword>
<dbReference type="PANTHER" id="PTHR45906">
    <property type="entry name" value="ALPHA-N-ACETYL-NEURAMINYL-2,3-BETA-GALACTOSYL-1, 3-N-ACETYL-GALACTOSAMINIDE ALPHA-2,6-SIALYLTRANSFERASE-LIKE"/>
    <property type="match status" value="1"/>
</dbReference>
<dbReference type="InterPro" id="IPR038578">
    <property type="entry name" value="GT29-like_sf"/>
</dbReference>
<dbReference type="Ensembl" id="ENSORLT00000004104.2">
    <property type="protein sequence ID" value="ENSORLP00000004103.2"/>
    <property type="gene ID" value="ENSORLG00000003298.2"/>
</dbReference>
<dbReference type="EC" id="2.4.3.7" evidence="19"/>
<evidence type="ECO:0000256" key="20">
    <source>
        <dbReference type="SAM" id="Phobius"/>
    </source>
</evidence>
<dbReference type="Proteomes" id="UP000001038">
    <property type="component" value="Chromosome 17"/>
</dbReference>
<evidence type="ECO:0000256" key="15">
    <source>
        <dbReference type="ARBA" id="ARBA00023180"/>
    </source>
</evidence>
<keyword evidence="5" id="KW-0328">Glycosyltransferase</keyword>
<evidence type="ECO:0000313" key="22">
    <source>
        <dbReference type="Proteomes" id="UP000001038"/>
    </source>
</evidence>
<keyword evidence="8" id="KW-0735">Signal-anchor</keyword>
<comment type="catalytic activity">
    <reaction evidence="18">
        <text>3-O-[alpha-Neu5Ac-(2-&gt;3)-beta-D-Gal-(1-&gt;3)-alpha-D-GalNAc]-L-Ser-[protein] + CMP-N-acetyl-beta-neuraminate = a 3-O-{alpha-Neu5Ac-(2-&gt;3)-beta-D-Gal-(1-&gt;3)-[alpha-Neu5Ac-(2-&gt;6)]-alpha-D-GalNAc}-L-seryl-[protein] + CMP + H(+)</text>
        <dbReference type="Rhea" id="RHEA:65280"/>
        <dbReference type="Rhea" id="RHEA-COMP:16760"/>
        <dbReference type="Rhea" id="RHEA-COMP:16761"/>
        <dbReference type="ChEBI" id="CHEBI:15378"/>
        <dbReference type="ChEBI" id="CHEBI:57812"/>
        <dbReference type="ChEBI" id="CHEBI:60377"/>
        <dbReference type="ChEBI" id="CHEBI:156395"/>
        <dbReference type="ChEBI" id="CHEBI:156397"/>
    </reaction>
    <physiologicalReaction direction="left-to-right" evidence="18">
        <dbReference type="Rhea" id="RHEA:65281"/>
    </physiologicalReaction>
</comment>